<dbReference type="Proteomes" id="UP001202248">
    <property type="component" value="Unassembled WGS sequence"/>
</dbReference>
<dbReference type="Pfam" id="PF05016">
    <property type="entry name" value="ParE_toxin"/>
    <property type="match status" value="1"/>
</dbReference>
<reference evidence="2 3" key="1">
    <citation type="submission" date="2022-02" db="EMBL/GenBank/DDBJ databases">
        <authorList>
            <person name="Min J."/>
        </authorList>
    </citation>
    <scope>NUCLEOTIDE SEQUENCE [LARGE SCALE GENOMIC DNA]</scope>
    <source>
        <strain evidence="2 3">GR10-1</strain>
    </source>
</reference>
<dbReference type="EMBL" id="JAKWBL010000001">
    <property type="protein sequence ID" value="MCH5596892.1"/>
    <property type="molecule type" value="Genomic_DNA"/>
</dbReference>
<organism evidence="2 3">
    <name type="scientific">Niabella ginsengisoli</name>
    <dbReference type="NCBI Taxonomy" id="522298"/>
    <lineage>
        <taxon>Bacteria</taxon>
        <taxon>Pseudomonadati</taxon>
        <taxon>Bacteroidota</taxon>
        <taxon>Chitinophagia</taxon>
        <taxon>Chitinophagales</taxon>
        <taxon>Chitinophagaceae</taxon>
        <taxon>Niabella</taxon>
    </lineage>
</organism>
<evidence type="ECO:0000256" key="1">
    <source>
        <dbReference type="ARBA" id="ARBA00022649"/>
    </source>
</evidence>
<dbReference type="Gene3D" id="3.30.2310.20">
    <property type="entry name" value="RelE-like"/>
    <property type="match status" value="1"/>
</dbReference>
<comment type="caution">
    <text evidence="2">The sequence shown here is derived from an EMBL/GenBank/DDBJ whole genome shotgun (WGS) entry which is preliminary data.</text>
</comment>
<dbReference type="SUPFAM" id="SSF143011">
    <property type="entry name" value="RelE-like"/>
    <property type="match status" value="1"/>
</dbReference>
<protein>
    <submittedName>
        <fullName evidence="2">Type II toxin-antitoxin system RelE/ParE family toxin</fullName>
    </submittedName>
</protein>
<dbReference type="InterPro" id="IPR035093">
    <property type="entry name" value="RelE/ParE_toxin_dom_sf"/>
</dbReference>
<keyword evidence="3" id="KW-1185">Reference proteome</keyword>
<sequence length="86" mass="10069">MVKLLIYLESEWGKNVAEALIVRLNKRIEQLAQQPYTGANSGIKNCRSVLITKHNRLYYRISDNTIEILNIYSTRINPVKNPFYKK</sequence>
<accession>A0ABS9SEU9</accession>
<dbReference type="RefSeq" id="WP_240826302.1">
    <property type="nucleotide sequence ID" value="NZ_JAKWBL010000001.1"/>
</dbReference>
<name>A0ABS9SEU9_9BACT</name>
<gene>
    <name evidence="2" type="ORF">MKP09_02610</name>
</gene>
<evidence type="ECO:0000313" key="3">
    <source>
        <dbReference type="Proteomes" id="UP001202248"/>
    </source>
</evidence>
<keyword evidence="1" id="KW-1277">Toxin-antitoxin system</keyword>
<evidence type="ECO:0000313" key="2">
    <source>
        <dbReference type="EMBL" id="MCH5596892.1"/>
    </source>
</evidence>
<dbReference type="InterPro" id="IPR007712">
    <property type="entry name" value="RelE/ParE_toxin"/>
</dbReference>
<proteinExistence type="predicted"/>